<feature type="domain" description="Peptidase S26" evidence="14">
    <location>
        <begin position="169"/>
        <end position="325"/>
    </location>
</feature>
<dbReference type="STRING" id="105231.A0A1Y1HH65"/>
<comment type="catalytic activity">
    <reaction evidence="1">
        <text>Cleavage of hydrophobic, N-terminal signal or leader sequences from secreted and periplasmic proteins.</text>
        <dbReference type="EC" id="3.4.21.89"/>
    </reaction>
</comment>
<evidence type="ECO:0000256" key="1">
    <source>
        <dbReference type="ARBA" id="ARBA00000677"/>
    </source>
</evidence>
<organism evidence="15 16">
    <name type="scientific">Klebsormidium nitens</name>
    <name type="common">Green alga</name>
    <name type="synonym">Ulothrix nitens</name>
    <dbReference type="NCBI Taxonomy" id="105231"/>
    <lineage>
        <taxon>Eukaryota</taxon>
        <taxon>Viridiplantae</taxon>
        <taxon>Streptophyta</taxon>
        <taxon>Klebsormidiophyceae</taxon>
        <taxon>Klebsormidiales</taxon>
        <taxon>Klebsormidiaceae</taxon>
        <taxon>Klebsormidium</taxon>
    </lineage>
</organism>
<evidence type="ECO:0000256" key="11">
    <source>
        <dbReference type="ARBA" id="ARBA00023136"/>
    </source>
</evidence>
<dbReference type="Pfam" id="PF10502">
    <property type="entry name" value="Peptidase_S26"/>
    <property type="match status" value="1"/>
</dbReference>
<dbReference type="InterPro" id="IPR036286">
    <property type="entry name" value="LexA/Signal_pep-like_sf"/>
</dbReference>
<feature type="compositionally biased region" description="Low complexity" evidence="13">
    <location>
        <begin position="105"/>
        <end position="115"/>
    </location>
</feature>
<accession>A0A1Y1HH65</accession>
<evidence type="ECO:0000259" key="14">
    <source>
        <dbReference type="Pfam" id="PF10502"/>
    </source>
</evidence>
<dbReference type="Proteomes" id="UP000054558">
    <property type="component" value="Unassembled WGS sequence"/>
</dbReference>
<dbReference type="PROSITE" id="PS00760">
    <property type="entry name" value="SPASE_I_2"/>
    <property type="match status" value="1"/>
</dbReference>
<comment type="similarity">
    <text evidence="4">Belongs to the peptidase S26 family.</text>
</comment>
<protein>
    <recommendedName>
        <fullName evidence="5">signal peptidase I</fullName>
        <ecNumber evidence="5">3.4.21.89</ecNumber>
    </recommendedName>
</protein>
<evidence type="ECO:0000256" key="10">
    <source>
        <dbReference type="ARBA" id="ARBA00022946"/>
    </source>
</evidence>
<dbReference type="PANTHER" id="PTHR43390">
    <property type="entry name" value="SIGNAL PEPTIDASE I"/>
    <property type="match status" value="1"/>
</dbReference>
<comment type="subcellular location">
    <subcellularLocation>
        <location evidence="3">Membrane</location>
    </subcellularLocation>
    <subcellularLocation>
        <location evidence="2">Plastid</location>
        <location evidence="2">Chloroplast</location>
    </subcellularLocation>
</comment>
<dbReference type="GO" id="GO:0009535">
    <property type="term" value="C:chloroplast thylakoid membrane"/>
    <property type="evidence" value="ECO:0000318"/>
    <property type="project" value="GO_Central"/>
</dbReference>
<dbReference type="InterPro" id="IPR019533">
    <property type="entry name" value="Peptidase_S26"/>
</dbReference>
<feature type="compositionally biased region" description="Polar residues" evidence="13">
    <location>
        <begin position="1"/>
        <end position="15"/>
    </location>
</feature>
<sequence>MSSQVLARSGLNSSFLLHPAPSGLPTERPSPRNRHLAGYGAGQVSLPGLRCGYGPGKCTSFRRPVVSSPGRSRERFTFTCAQAKNSPPSDANPIATAVLNSKAPSENGSSSSQNSGAGGGGTHERKGVDEGDGDEGEFGSVPDLIPDAAKDVDSFLPEWARLNKDDVITVGVTFAVSLIFRTFIAEPRYIPSLSMFPTFDIGDRIITERISYYLHDPQVGDIVTFKAPPQLVARGYQDGEVFVKRVVATGGDVVEVHDGTLIVNGRQRNSETYIAEKPFYDLPPVRVPEDDVFVMGDNRNNSYDSHLWGPLPKKNIVGKYFFRYWPPTKINANGNAVAPPLLDSR</sequence>
<name>A0A1Y1HH65_KLENI</name>
<evidence type="ECO:0000256" key="13">
    <source>
        <dbReference type="SAM" id="MobiDB-lite"/>
    </source>
</evidence>
<evidence type="ECO:0000256" key="5">
    <source>
        <dbReference type="ARBA" id="ARBA00013208"/>
    </source>
</evidence>
<keyword evidence="16" id="KW-1185">Reference proteome</keyword>
<keyword evidence="7" id="KW-0934">Plastid</keyword>
<evidence type="ECO:0000256" key="9">
    <source>
        <dbReference type="ARBA" id="ARBA00022801"/>
    </source>
</evidence>
<dbReference type="SUPFAM" id="SSF51306">
    <property type="entry name" value="LexA/Signal peptidase"/>
    <property type="match status" value="1"/>
</dbReference>
<evidence type="ECO:0000256" key="6">
    <source>
        <dbReference type="ARBA" id="ARBA00022528"/>
    </source>
</evidence>
<dbReference type="NCBIfam" id="TIGR02227">
    <property type="entry name" value="sigpep_I_bact"/>
    <property type="match status" value="1"/>
</dbReference>
<dbReference type="AlphaFoldDB" id="A0A1Y1HH65"/>
<keyword evidence="11" id="KW-0472">Membrane</keyword>
<evidence type="ECO:0000313" key="16">
    <source>
        <dbReference type="Proteomes" id="UP000054558"/>
    </source>
</evidence>
<evidence type="ECO:0000256" key="7">
    <source>
        <dbReference type="ARBA" id="ARBA00022640"/>
    </source>
</evidence>
<evidence type="ECO:0000313" key="15">
    <source>
        <dbReference type="EMBL" id="GAQ77770.1"/>
    </source>
</evidence>
<keyword evidence="9" id="KW-0378">Hydrolase</keyword>
<feature type="region of interest" description="Disordered" evidence="13">
    <location>
        <begin position="101"/>
        <end position="143"/>
    </location>
</feature>
<dbReference type="PROSITE" id="PS00501">
    <property type="entry name" value="SPASE_I_1"/>
    <property type="match status" value="1"/>
</dbReference>
<dbReference type="CDD" id="cd06530">
    <property type="entry name" value="S26_SPase_I"/>
    <property type="match status" value="1"/>
</dbReference>
<dbReference type="InterPro" id="IPR019756">
    <property type="entry name" value="Pept_S26A_signal_pept_1_Ser-AS"/>
</dbReference>
<dbReference type="GO" id="GO:0009003">
    <property type="term" value="F:signal peptidase activity"/>
    <property type="evidence" value="ECO:0007669"/>
    <property type="project" value="UniProtKB-EC"/>
</dbReference>
<keyword evidence="10" id="KW-0809">Transit peptide</keyword>
<dbReference type="OrthoDB" id="308440at2759"/>
<evidence type="ECO:0000256" key="12">
    <source>
        <dbReference type="PIRSR" id="PIRSR600223-1"/>
    </source>
</evidence>
<evidence type="ECO:0000256" key="4">
    <source>
        <dbReference type="ARBA" id="ARBA00009370"/>
    </source>
</evidence>
<feature type="active site" evidence="12">
    <location>
        <position position="244"/>
    </location>
</feature>
<evidence type="ECO:0000256" key="2">
    <source>
        <dbReference type="ARBA" id="ARBA00004229"/>
    </source>
</evidence>
<dbReference type="EC" id="3.4.21.89" evidence="5"/>
<feature type="active site" evidence="12">
    <location>
        <position position="194"/>
    </location>
</feature>
<dbReference type="GO" id="GO:0004252">
    <property type="term" value="F:serine-type endopeptidase activity"/>
    <property type="evidence" value="ECO:0000318"/>
    <property type="project" value="GO_Central"/>
</dbReference>
<dbReference type="EMBL" id="DF236952">
    <property type="protein sequence ID" value="GAQ77770.1"/>
    <property type="molecule type" value="Genomic_DNA"/>
</dbReference>
<keyword evidence="8" id="KW-0645">Protease</keyword>
<evidence type="ECO:0000256" key="8">
    <source>
        <dbReference type="ARBA" id="ARBA00022670"/>
    </source>
</evidence>
<proteinExistence type="inferred from homology"/>
<dbReference type="GO" id="GO:0010027">
    <property type="term" value="P:thylakoid membrane organization"/>
    <property type="evidence" value="ECO:0000318"/>
    <property type="project" value="GO_Central"/>
</dbReference>
<dbReference type="GO" id="GO:0006465">
    <property type="term" value="P:signal peptide processing"/>
    <property type="evidence" value="ECO:0000318"/>
    <property type="project" value="GO_Central"/>
</dbReference>
<dbReference type="PROSITE" id="PS00761">
    <property type="entry name" value="SPASE_I_3"/>
    <property type="match status" value="1"/>
</dbReference>
<keyword evidence="6" id="KW-0150">Chloroplast</keyword>
<dbReference type="FunFam" id="2.10.109.10:FF:000012">
    <property type="entry name" value="Peptidase/ serine-type peptidase"/>
    <property type="match status" value="1"/>
</dbReference>
<dbReference type="OMA" id="LPEWLNI"/>
<dbReference type="PRINTS" id="PR00727">
    <property type="entry name" value="LEADERPTASE"/>
</dbReference>
<dbReference type="Gene3D" id="2.10.109.10">
    <property type="entry name" value="Umud Fragment, subunit A"/>
    <property type="match status" value="1"/>
</dbReference>
<reference evidence="15 16" key="1">
    <citation type="journal article" date="2014" name="Nat. Commun.">
        <title>Klebsormidium flaccidum genome reveals primary factors for plant terrestrial adaptation.</title>
        <authorList>
            <person name="Hori K."/>
            <person name="Maruyama F."/>
            <person name="Fujisawa T."/>
            <person name="Togashi T."/>
            <person name="Yamamoto N."/>
            <person name="Seo M."/>
            <person name="Sato S."/>
            <person name="Yamada T."/>
            <person name="Mori H."/>
            <person name="Tajima N."/>
            <person name="Moriyama T."/>
            <person name="Ikeuchi M."/>
            <person name="Watanabe M."/>
            <person name="Wada H."/>
            <person name="Kobayashi K."/>
            <person name="Saito M."/>
            <person name="Masuda T."/>
            <person name="Sasaki-Sekimoto Y."/>
            <person name="Mashiguchi K."/>
            <person name="Awai K."/>
            <person name="Shimojima M."/>
            <person name="Masuda S."/>
            <person name="Iwai M."/>
            <person name="Nobusawa T."/>
            <person name="Narise T."/>
            <person name="Kondo S."/>
            <person name="Saito H."/>
            <person name="Sato R."/>
            <person name="Murakawa M."/>
            <person name="Ihara Y."/>
            <person name="Oshima-Yamada Y."/>
            <person name="Ohtaka K."/>
            <person name="Satoh M."/>
            <person name="Sonobe K."/>
            <person name="Ishii M."/>
            <person name="Ohtani R."/>
            <person name="Kanamori-Sato M."/>
            <person name="Honoki R."/>
            <person name="Miyazaki D."/>
            <person name="Mochizuki H."/>
            <person name="Umetsu J."/>
            <person name="Higashi K."/>
            <person name="Shibata D."/>
            <person name="Kamiya Y."/>
            <person name="Sato N."/>
            <person name="Nakamura Y."/>
            <person name="Tabata S."/>
            <person name="Ida S."/>
            <person name="Kurokawa K."/>
            <person name="Ohta H."/>
        </authorList>
    </citation>
    <scope>NUCLEOTIDE SEQUENCE [LARGE SCALE GENOMIC DNA]</scope>
    <source>
        <strain evidence="15 16">NIES-2285</strain>
    </source>
</reference>
<dbReference type="InterPro" id="IPR019757">
    <property type="entry name" value="Pept_S26A_signal_pept_1_Lys-AS"/>
</dbReference>
<dbReference type="PANTHER" id="PTHR43390:SF1">
    <property type="entry name" value="CHLOROPLAST PROCESSING PEPTIDASE"/>
    <property type="match status" value="1"/>
</dbReference>
<evidence type="ECO:0000256" key="3">
    <source>
        <dbReference type="ARBA" id="ARBA00004370"/>
    </source>
</evidence>
<dbReference type="InterPro" id="IPR000223">
    <property type="entry name" value="Pept_S26A_signal_pept_1"/>
</dbReference>
<feature type="region of interest" description="Disordered" evidence="13">
    <location>
        <begin position="1"/>
        <end position="41"/>
    </location>
</feature>
<dbReference type="InterPro" id="IPR019758">
    <property type="entry name" value="Pept_S26A_signal_pept_1_CS"/>
</dbReference>
<gene>
    <name evidence="15" type="ORF">KFL_000030470</name>
</gene>